<proteinExistence type="predicted"/>
<evidence type="ECO:0000259" key="2">
    <source>
        <dbReference type="Pfam" id="PF02720"/>
    </source>
</evidence>
<dbReference type="Pfam" id="PF02720">
    <property type="entry name" value="DUF222"/>
    <property type="match status" value="2"/>
</dbReference>
<evidence type="ECO:0000256" key="1">
    <source>
        <dbReference type="SAM" id="MobiDB-lite"/>
    </source>
</evidence>
<protein>
    <recommendedName>
        <fullName evidence="2">DUF222 domain-containing protein</fullName>
    </recommendedName>
</protein>
<dbReference type="InterPro" id="IPR003615">
    <property type="entry name" value="HNH_nuc"/>
</dbReference>
<feature type="compositionally biased region" description="Polar residues" evidence="1">
    <location>
        <begin position="257"/>
        <end position="272"/>
    </location>
</feature>
<feature type="region of interest" description="Disordered" evidence="1">
    <location>
        <begin position="175"/>
        <end position="200"/>
    </location>
</feature>
<feature type="domain" description="DUF222" evidence="2">
    <location>
        <begin position="295"/>
        <end position="421"/>
    </location>
</feature>
<feature type="domain" description="DUF222" evidence="2">
    <location>
        <begin position="35"/>
        <end position="244"/>
    </location>
</feature>
<feature type="region of interest" description="Disordered" evidence="1">
    <location>
        <begin position="228"/>
        <end position="304"/>
    </location>
</feature>
<evidence type="ECO:0000313" key="3">
    <source>
        <dbReference type="EMBL" id="BBX51665.1"/>
    </source>
</evidence>
<dbReference type="KEGG" id="mpof:MPOR_26910"/>
<dbReference type="RefSeq" id="WP_163674360.1">
    <property type="nucleotide sequence ID" value="NZ_AP022570.1"/>
</dbReference>
<keyword evidence="4" id="KW-1185">Reference proteome</keyword>
<dbReference type="EMBL" id="AP022570">
    <property type="protein sequence ID" value="BBX51665.1"/>
    <property type="molecule type" value="Genomic_DNA"/>
</dbReference>
<sequence>MSEVGSAVAAIRAGIAELAAAPIDTLTHPELIALLNDITTLSWSLPAVEHPILARLMTETEPQTLGAKSWEEILTIALRLSKTEAARTIRDTQMLGPRRSLDGQPLPPHWNHVAAAQAQGRIGPAHLDTIAEFFRTLPHWIDVGTRADAETQLARSACGLDPDQLRQAAQRLALTLDPDGPVPDEKERHRKRGLTIGRQQADGMSRISGYLTPEARACWDALAAKLAAPGTPHSDNQSPGNSDPADTAAGTETETDNSSSSPQEPTGQQAGANTHPGGPPPSASDEAAEEPTRPHTGRDTRSTAQRNHDAFLAMTRMLLSSDQLGTHNGLPVTVIVSTTLQELSRAAGVDVTGMGPRLGGRASHAVTAGGTLLPMADLIRMATPAHHYLAVYDEHTNEALYLGRTKRLATAAQRIVLLNRDRGCTRPGCTAPGYHTQAHHAVADWNNNGHTNINDLTLACGPDNRAATHGGWTTRKRPDGRTEWHPPPALGTGQARINNYHHPERYLIPDEGAGRDDKGAGSEGTNGEDADDDP</sequence>
<feature type="region of interest" description="Disordered" evidence="1">
    <location>
        <begin position="467"/>
        <end position="534"/>
    </location>
</feature>
<feature type="compositionally biased region" description="Basic and acidic residues" evidence="1">
    <location>
        <begin position="290"/>
        <end position="304"/>
    </location>
</feature>
<dbReference type="InterPro" id="IPR003870">
    <property type="entry name" value="DUF222"/>
</dbReference>
<evidence type="ECO:0000313" key="4">
    <source>
        <dbReference type="Proteomes" id="UP000466785"/>
    </source>
</evidence>
<dbReference type="CDD" id="cd00085">
    <property type="entry name" value="HNHc"/>
    <property type="match status" value="1"/>
</dbReference>
<feature type="compositionally biased region" description="Basic and acidic residues" evidence="1">
    <location>
        <begin position="501"/>
        <end position="520"/>
    </location>
</feature>
<gene>
    <name evidence="3" type="ORF">MPOR_26910</name>
</gene>
<accession>A0A6N4V9Y7</accession>
<dbReference type="Proteomes" id="UP000466785">
    <property type="component" value="Chromosome"/>
</dbReference>
<reference evidence="3 4" key="1">
    <citation type="journal article" date="2019" name="Emerg. Microbes Infect.">
        <title>Comprehensive subspecies identification of 175 nontuberculous mycobacteria species based on 7547 genomic profiles.</title>
        <authorList>
            <person name="Matsumoto Y."/>
            <person name="Kinjo T."/>
            <person name="Motooka D."/>
            <person name="Nabeya D."/>
            <person name="Jung N."/>
            <person name="Uechi K."/>
            <person name="Horii T."/>
            <person name="Iida T."/>
            <person name="Fujita J."/>
            <person name="Nakamura S."/>
        </authorList>
    </citation>
    <scope>NUCLEOTIDE SEQUENCE [LARGE SCALE GENOMIC DNA]</scope>
    <source>
        <strain evidence="3 4">JCM 12603</strain>
    </source>
</reference>
<organism evidence="3 4">
    <name type="scientific">Mycolicibacterium poriferae</name>
    <dbReference type="NCBI Taxonomy" id="39694"/>
    <lineage>
        <taxon>Bacteria</taxon>
        <taxon>Bacillati</taxon>
        <taxon>Actinomycetota</taxon>
        <taxon>Actinomycetes</taxon>
        <taxon>Mycobacteriales</taxon>
        <taxon>Mycobacteriaceae</taxon>
        <taxon>Mycolicibacterium</taxon>
    </lineage>
</organism>
<dbReference type="AlphaFoldDB" id="A0A6N4V9Y7"/>
<name>A0A6N4V9Y7_9MYCO</name>